<dbReference type="EMBL" id="JARQZJ010000036">
    <property type="protein sequence ID" value="KAK9876273.1"/>
    <property type="molecule type" value="Genomic_DNA"/>
</dbReference>
<evidence type="ECO:0000313" key="1">
    <source>
        <dbReference type="EMBL" id="KAK9876273.1"/>
    </source>
</evidence>
<name>A0AAW1U6F5_9CUCU</name>
<reference evidence="1 2" key="1">
    <citation type="submission" date="2023-03" db="EMBL/GenBank/DDBJ databases">
        <title>Genome insight into feeding habits of ladybird beetles.</title>
        <authorList>
            <person name="Li H.-S."/>
            <person name="Huang Y.-H."/>
            <person name="Pang H."/>
        </authorList>
    </citation>
    <scope>NUCLEOTIDE SEQUENCE [LARGE SCALE GENOMIC DNA]</scope>
    <source>
        <strain evidence="1">SYSU_2023b</strain>
        <tissue evidence="1">Whole body</tissue>
    </source>
</reference>
<accession>A0AAW1U6F5</accession>
<dbReference type="AlphaFoldDB" id="A0AAW1U6F5"/>
<dbReference type="SUPFAM" id="SSF56219">
    <property type="entry name" value="DNase I-like"/>
    <property type="match status" value="1"/>
</dbReference>
<evidence type="ECO:0000313" key="2">
    <source>
        <dbReference type="Proteomes" id="UP001431783"/>
    </source>
</evidence>
<sequence>MENRYEQKTKNKTDRSKQLGIIGTSNSSIKAAAKKAYLFVSRLNKDTSSQDLVTLLKIDFPESKPKWFRPNIIETISHLRSPEGDFNAFCDKLLSILESVYVPDSSLILGGDFNCDPTRDGYNYEKLKNITIGFGLKNNVCSPTRGQYILNHLYTNIDLENIMTEMVPDGMSDHDFVLSKFLRGYSNKNSNAVVRKRIFSDDKIQDFCKSL</sequence>
<keyword evidence="2" id="KW-1185">Reference proteome</keyword>
<proteinExistence type="predicted"/>
<protein>
    <recommendedName>
        <fullName evidence="3">Endonuclease/exonuclease/phosphatase domain-containing protein</fullName>
    </recommendedName>
</protein>
<dbReference type="Proteomes" id="UP001431783">
    <property type="component" value="Unassembled WGS sequence"/>
</dbReference>
<gene>
    <name evidence="1" type="ORF">WA026_012572</name>
</gene>
<comment type="caution">
    <text evidence="1">The sequence shown here is derived from an EMBL/GenBank/DDBJ whole genome shotgun (WGS) entry which is preliminary data.</text>
</comment>
<dbReference type="Gene3D" id="3.60.10.10">
    <property type="entry name" value="Endonuclease/exonuclease/phosphatase"/>
    <property type="match status" value="1"/>
</dbReference>
<evidence type="ECO:0008006" key="3">
    <source>
        <dbReference type="Google" id="ProtNLM"/>
    </source>
</evidence>
<organism evidence="1 2">
    <name type="scientific">Henosepilachna vigintioctopunctata</name>
    <dbReference type="NCBI Taxonomy" id="420089"/>
    <lineage>
        <taxon>Eukaryota</taxon>
        <taxon>Metazoa</taxon>
        <taxon>Ecdysozoa</taxon>
        <taxon>Arthropoda</taxon>
        <taxon>Hexapoda</taxon>
        <taxon>Insecta</taxon>
        <taxon>Pterygota</taxon>
        <taxon>Neoptera</taxon>
        <taxon>Endopterygota</taxon>
        <taxon>Coleoptera</taxon>
        <taxon>Polyphaga</taxon>
        <taxon>Cucujiformia</taxon>
        <taxon>Coccinelloidea</taxon>
        <taxon>Coccinellidae</taxon>
        <taxon>Epilachninae</taxon>
        <taxon>Epilachnini</taxon>
        <taxon>Henosepilachna</taxon>
    </lineage>
</organism>
<dbReference type="InterPro" id="IPR036691">
    <property type="entry name" value="Endo/exonu/phosph_ase_sf"/>
</dbReference>